<dbReference type="EMBL" id="LT629745">
    <property type="protein sequence ID" value="SDR69062.1"/>
    <property type="molecule type" value="Genomic_DNA"/>
</dbReference>
<evidence type="ECO:0000313" key="1">
    <source>
        <dbReference type="EMBL" id="SDR69062.1"/>
    </source>
</evidence>
<dbReference type="STRING" id="1250231.SAMN04488552_0530"/>
<sequence length="432" mass="50680">MLYFAKEIIDLYQTSQSLNSQVKNLLIVAESIDVEDSSGTKGRVALIDNLHKAGYNLRVYHYTKKIISLEGIKTYPLKENRRSLLFLLSRLERHIRYKFNYSLNVYIERIFGFSFTLLNDRNSIARELERIEDFNPDLVLTLSKGGSFRPHHALLNLPKWHNKWIAYIHDPYPMHSYPRPYDWVEPGHQRKRDFFQQVALKCKYAAYPSKLLSEWMESYFPELKGKRLIIPHQINSTKDVTEEIPLFFKEEGFSIVHAGALMGARNPIGLLNAFQEFLKQNPEAKEHSQLLFLGERSRYTKVFNEVIEEMPQLYCSNRNLPFSMVKAIQNKASVNVILEAKGPISPFLPGKFPHCIQSKQPILLLGPFYSECRRLLGENYPWYSEIDDRERILQHIKSLYVRWQNKDKMEVDYSGLKEYLSVSYLKVIIDDL</sequence>
<dbReference type="Proteomes" id="UP000198858">
    <property type="component" value="Chromosome I"/>
</dbReference>
<dbReference type="SUPFAM" id="SSF53756">
    <property type="entry name" value="UDP-Glycosyltransferase/glycogen phosphorylase"/>
    <property type="match status" value="1"/>
</dbReference>
<accession>A0A1H1L458</accession>
<reference evidence="1 2" key="1">
    <citation type="submission" date="2016-10" db="EMBL/GenBank/DDBJ databases">
        <authorList>
            <person name="Varghese N."/>
            <person name="Submissions S."/>
        </authorList>
    </citation>
    <scope>NUCLEOTIDE SEQUENCE [LARGE SCALE GENOMIC DNA]</scope>
    <source>
        <strain evidence="1 2">Mar_2010_102</strain>
    </source>
</reference>
<name>A0A1H1L458_9FLAO</name>
<keyword evidence="2" id="KW-1185">Reference proteome</keyword>
<evidence type="ECO:0000313" key="2">
    <source>
        <dbReference type="Proteomes" id="UP000198858"/>
    </source>
</evidence>
<gene>
    <name evidence="1" type="ORF">SAMN04488552_0530</name>
</gene>
<protein>
    <submittedName>
        <fullName evidence="1">Uncharacterized protein</fullName>
    </submittedName>
</protein>
<organism evidence="1 2">
    <name type="scientific">Christiangramia echinicola</name>
    <dbReference type="NCBI Taxonomy" id="279359"/>
    <lineage>
        <taxon>Bacteria</taxon>
        <taxon>Pseudomonadati</taxon>
        <taxon>Bacteroidota</taxon>
        <taxon>Flavobacteriia</taxon>
        <taxon>Flavobacteriales</taxon>
        <taxon>Flavobacteriaceae</taxon>
        <taxon>Christiangramia</taxon>
    </lineage>
</organism>
<dbReference type="AlphaFoldDB" id="A0A1H1L458"/>
<proteinExistence type="predicted"/>